<proteinExistence type="predicted"/>
<organism evidence="3 4">
    <name type="scientific">Methanosarcina acetivorans</name>
    <dbReference type="NCBI Taxonomy" id="2214"/>
    <lineage>
        <taxon>Archaea</taxon>
        <taxon>Methanobacteriati</taxon>
        <taxon>Methanobacteriota</taxon>
        <taxon>Stenosarchaea group</taxon>
        <taxon>Methanomicrobia</taxon>
        <taxon>Methanosarcinales</taxon>
        <taxon>Methanosarcinaceae</taxon>
        <taxon>Methanosarcina</taxon>
    </lineage>
</organism>
<dbReference type="SUPFAM" id="SSF55785">
    <property type="entry name" value="PYP-like sensor domain (PAS domain)"/>
    <property type="match status" value="1"/>
</dbReference>
<dbReference type="RefSeq" id="WP_281085473.1">
    <property type="nucleotide sequence ID" value="NZ_DUJU01000160.1"/>
</dbReference>
<name>A0A832SL24_9EURY</name>
<reference evidence="3" key="1">
    <citation type="journal article" date="2020" name="bioRxiv">
        <title>A rank-normalized archaeal taxonomy based on genome phylogeny resolves widespread incomplete and uneven classifications.</title>
        <authorList>
            <person name="Rinke C."/>
            <person name="Chuvochina M."/>
            <person name="Mussig A.J."/>
            <person name="Chaumeil P.-A."/>
            <person name="Waite D.W."/>
            <person name="Whitman W.B."/>
            <person name="Parks D.H."/>
            <person name="Hugenholtz P."/>
        </authorList>
    </citation>
    <scope>NUCLEOTIDE SEQUENCE</scope>
    <source>
        <strain evidence="3">UBA8876</strain>
    </source>
</reference>
<evidence type="ECO:0000256" key="1">
    <source>
        <dbReference type="SAM" id="Coils"/>
    </source>
</evidence>
<dbReference type="InterPro" id="IPR035965">
    <property type="entry name" value="PAS-like_dom_sf"/>
</dbReference>
<dbReference type="AlphaFoldDB" id="A0A832SL24"/>
<evidence type="ECO:0000313" key="3">
    <source>
        <dbReference type="EMBL" id="HIH95155.1"/>
    </source>
</evidence>
<dbReference type="InterPro" id="IPR025847">
    <property type="entry name" value="MEDS_domain"/>
</dbReference>
<protein>
    <submittedName>
        <fullName evidence="3">PAS domain-containing protein</fullName>
    </submittedName>
</protein>
<dbReference type="Proteomes" id="UP000600774">
    <property type="component" value="Unassembled WGS sequence"/>
</dbReference>
<dbReference type="PROSITE" id="PS50112">
    <property type="entry name" value="PAS"/>
    <property type="match status" value="1"/>
</dbReference>
<feature type="coiled-coil region" evidence="1">
    <location>
        <begin position="86"/>
        <end position="134"/>
    </location>
</feature>
<dbReference type="EMBL" id="DUJU01000160">
    <property type="protein sequence ID" value="HIH95155.1"/>
    <property type="molecule type" value="Genomic_DNA"/>
</dbReference>
<dbReference type="Pfam" id="PF08447">
    <property type="entry name" value="PAS_3"/>
    <property type="match status" value="1"/>
</dbReference>
<dbReference type="Gene3D" id="3.30.450.20">
    <property type="entry name" value="PAS domain"/>
    <property type="match status" value="2"/>
</dbReference>
<dbReference type="InterPro" id="IPR000014">
    <property type="entry name" value="PAS"/>
</dbReference>
<feature type="coiled-coil region" evidence="1">
    <location>
        <begin position="13"/>
        <end position="40"/>
    </location>
</feature>
<dbReference type="FunFam" id="3.30.450.20:FF:000088">
    <property type="entry name" value="Sensory transduction histidine kinase"/>
    <property type="match status" value="1"/>
</dbReference>
<comment type="caution">
    <text evidence="3">The sequence shown here is derived from an EMBL/GenBank/DDBJ whole genome shotgun (WGS) entry which is preliminary data.</text>
</comment>
<evidence type="ECO:0000313" key="4">
    <source>
        <dbReference type="Proteomes" id="UP000600774"/>
    </source>
</evidence>
<evidence type="ECO:0000259" key="2">
    <source>
        <dbReference type="PROSITE" id="PS50112"/>
    </source>
</evidence>
<dbReference type="PANTHER" id="PTHR43065:SF23">
    <property type="entry name" value="SENSOR HISTIDINE KINASE PDTAS"/>
    <property type="match status" value="1"/>
</dbReference>
<sequence>MITSKSVAADELESRLKGRIAELEKSNGELRARLLEYKHSEEAMSKSEEKLGYISPQGKEYRFNTRIVPEFVDGEVASVLAISHDITDIKEAKTRLKETRDNLEELVEDRTTQLEKAYRSLKESEKDLAEAQKIAHPGNRNWNIVTDELYWSDEIYRIFGCTPQEFGATYDTFLSYMHPEDQDYVNYVNNAVNGALNGKPYSTDHRIALAGGEEWIVHEQGEVIFGKGKLRTSGIDIIGDIPWGTHFCQFYQTKEDLMDVLVPYLKAGLENNEFCMWVTSQPLDMKDAKEALRRAVPDLDTYLGKGQIEIIPYTHWYV</sequence>
<feature type="non-terminal residue" evidence="3">
    <location>
        <position position="318"/>
    </location>
</feature>
<dbReference type="PANTHER" id="PTHR43065">
    <property type="entry name" value="SENSOR HISTIDINE KINASE"/>
    <property type="match status" value="1"/>
</dbReference>
<feature type="domain" description="PAS" evidence="2">
    <location>
        <begin position="149"/>
        <end position="199"/>
    </location>
</feature>
<dbReference type="Pfam" id="PF14417">
    <property type="entry name" value="MEDS"/>
    <property type="match status" value="1"/>
</dbReference>
<gene>
    <name evidence="3" type="ORF">HA338_14425</name>
</gene>
<dbReference type="InterPro" id="IPR013655">
    <property type="entry name" value="PAS_fold_3"/>
</dbReference>
<keyword evidence="1" id="KW-0175">Coiled coil</keyword>
<accession>A0A832SL24</accession>